<feature type="compositionally biased region" description="Basic and acidic residues" evidence="4">
    <location>
        <begin position="87"/>
        <end position="97"/>
    </location>
</feature>
<keyword evidence="3" id="KW-0175">Coiled coil</keyword>
<dbReference type="InterPro" id="IPR046347">
    <property type="entry name" value="bZIP_sf"/>
</dbReference>
<keyword evidence="2" id="KW-0804">Transcription</keyword>
<dbReference type="Gene3D" id="1.20.5.170">
    <property type="match status" value="1"/>
</dbReference>
<name>A0A1R3L6X4_ASPOF</name>
<dbReference type="PROSITE" id="PS50217">
    <property type="entry name" value="BZIP"/>
    <property type="match status" value="1"/>
</dbReference>
<evidence type="ECO:0000256" key="2">
    <source>
        <dbReference type="ARBA" id="ARBA00023163"/>
    </source>
</evidence>
<dbReference type="Proteomes" id="UP000243459">
    <property type="component" value="Unassembled WGS sequence"/>
</dbReference>
<feature type="region of interest" description="Disordered" evidence="4">
    <location>
        <begin position="1"/>
        <end position="26"/>
    </location>
</feature>
<feature type="transmembrane region" description="Helical" evidence="5">
    <location>
        <begin position="294"/>
        <end position="312"/>
    </location>
</feature>
<gene>
    <name evidence="7" type="ORF">A4U43_UnF4170</name>
</gene>
<keyword evidence="5" id="KW-0472">Membrane</keyword>
<feature type="region of interest" description="Disordered" evidence="4">
    <location>
        <begin position="70"/>
        <end position="97"/>
    </location>
</feature>
<dbReference type="EMBL" id="KV863522">
    <property type="protein sequence ID" value="ONK55381.1"/>
    <property type="molecule type" value="Genomic_DNA"/>
</dbReference>
<evidence type="ECO:0000259" key="6">
    <source>
        <dbReference type="PROSITE" id="PS50217"/>
    </source>
</evidence>
<evidence type="ECO:0000256" key="4">
    <source>
        <dbReference type="SAM" id="MobiDB-lite"/>
    </source>
</evidence>
<keyword evidence="5" id="KW-1133">Transmembrane helix</keyword>
<feature type="region of interest" description="Disordered" evidence="4">
    <location>
        <begin position="268"/>
        <end position="287"/>
    </location>
</feature>
<dbReference type="GO" id="GO:0003700">
    <property type="term" value="F:DNA-binding transcription factor activity"/>
    <property type="evidence" value="ECO:0007669"/>
    <property type="project" value="InterPro"/>
</dbReference>
<keyword evidence="8" id="KW-1185">Reference proteome</keyword>
<dbReference type="Pfam" id="PF00170">
    <property type="entry name" value="bZIP_1"/>
    <property type="match status" value="1"/>
</dbReference>
<sequence length="501" mass="55368">MAEPSFLDPSPFENFPQFDASDLSFDDPDLFPDGGFSISTTSISTSPSTISFFPRPMTAITDPAPIPIQTSPLPTPIPTPVQIPDRLNPETPRELREPPPLVRMLSRRRTILGSRGKLMITVWLKTLALALILTLAVGILRYSDLTRATRHGVLRAGTEEDEKRRARMMRNRESAQLSRQRKKQYVEELEEKVKLMNSTIADLNGKISFYMTENARLHQQLSENGANGSDGKGNPPPPPQYYFPWIPYGGYPMRHNGPPVPYVPIPRLKPQQPVSAPKVKKTERKKSESKMKKVASVSLLGLFFVMMVFGGVRDFGLGGNKNKVYDGFGGSHGRVLTVEDRGNSLNNTQEYGQFSGKMDCGGRGRQNSSESLPALLYVPRNGKHVEINGNLIIHSVLASERAMAQTKSRGQEKQLSVKEGTGLMIPVHVASALAIREGAMGVGTHSRAYRNSAEYPRALGSGSHDAYRDNIKSTLADGPLQQWFREGLAGNDDIYCSSYLL</sequence>
<feature type="transmembrane region" description="Helical" evidence="5">
    <location>
        <begin position="118"/>
        <end position="140"/>
    </location>
</feature>
<feature type="domain" description="BZIP" evidence="6">
    <location>
        <begin position="161"/>
        <end position="224"/>
    </location>
</feature>
<dbReference type="InterPro" id="IPR004827">
    <property type="entry name" value="bZIP"/>
</dbReference>
<evidence type="ECO:0000313" key="7">
    <source>
        <dbReference type="EMBL" id="ONK55381.1"/>
    </source>
</evidence>
<keyword evidence="1" id="KW-0805">Transcription regulation</keyword>
<reference evidence="8" key="1">
    <citation type="journal article" date="2017" name="Nat. Commun.">
        <title>The asparagus genome sheds light on the origin and evolution of a young Y chromosome.</title>
        <authorList>
            <person name="Harkess A."/>
            <person name="Zhou J."/>
            <person name="Xu C."/>
            <person name="Bowers J.E."/>
            <person name="Van der Hulst R."/>
            <person name="Ayyampalayam S."/>
            <person name="Mercati F."/>
            <person name="Riccardi P."/>
            <person name="McKain M.R."/>
            <person name="Kakrana A."/>
            <person name="Tang H."/>
            <person name="Ray J."/>
            <person name="Groenendijk J."/>
            <person name="Arikit S."/>
            <person name="Mathioni S.M."/>
            <person name="Nakano M."/>
            <person name="Shan H."/>
            <person name="Telgmann-Rauber A."/>
            <person name="Kanno A."/>
            <person name="Yue Z."/>
            <person name="Chen H."/>
            <person name="Li W."/>
            <person name="Chen Y."/>
            <person name="Xu X."/>
            <person name="Zhang Y."/>
            <person name="Luo S."/>
            <person name="Chen H."/>
            <person name="Gao J."/>
            <person name="Mao Z."/>
            <person name="Pires J.C."/>
            <person name="Luo M."/>
            <person name="Kudrna D."/>
            <person name="Wing R.A."/>
            <person name="Meyers B.C."/>
            <person name="Yi K."/>
            <person name="Kong H."/>
            <person name="Lavrijsen P."/>
            <person name="Sunseri F."/>
            <person name="Falavigna A."/>
            <person name="Ye Y."/>
            <person name="Leebens-Mack J.H."/>
            <person name="Chen G."/>
        </authorList>
    </citation>
    <scope>NUCLEOTIDE SEQUENCE [LARGE SCALE GENOMIC DNA]</scope>
    <source>
        <strain evidence="8">cv. DH0086</strain>
    </source>
</reference>
<dbReference type="SMART" id="SM00338">
    <property type="entry name" value="BRLZ"/>
    <property type="match status" value="1"/>
</dbReference>
<organism evidence="7 8">
    <name type="scientific">Asparagus officinalis</name>
    <name type="common">Garden asparagus</name>
    <dbReference type="NCBI Taxonomy" id="4686"/>
    <lineage>
        <taxon>Eukaryota</taxon>
        <taxon>Viridiplantae</taxon>
        <taxon>Streptophyta</taxon>
        <taxon>Embryophyta</taxon>
        <taxon>Tracheophyta</taxon>
        <taxon>Spermatophyta</taxon>
        <taxon>Magnoliopsida</taxon>
        <taxon>Liliopsida</taxon>
        <taxon>Asparagales</taxon>
        <taxon>Asparagaceae</taxon>
        <taxon>Asparagoideae</taxon>
        <taxon>Asparagus</taxon>
    </lineage>
</organism>
<proteinExistence type="predicted"/>
<dbReference type="PANTHER" id="PTHR37616:SF1">
    <property type="entry name" value="BZIP TRANSCRIPTION FACTOR"/>
    <property type="match status" value="1"/>
</dbReference>
<dbReference type="Gramene" id="ONK55381">
    <property type="protein sequence ID" value="ONK55381"/>
    <property type="gene ID" value="A4U43_UnF4170"/>
</dbReference>
<dbReference type="PANTHER" id="PTHR37616">
    <property type="entry name" value="BZIP TRANSCRIPTION FACTOR 60-LIKE"/>
    <property type="match status" value="1"/>
</dbReference>
<dbReference type="OrthoDB" id="295274at2759"/>
<keyword evidence="5" id="KW-0812">Transmembrane</keyword>
<dbReference type="SUPFAM" id="SSF57959">
    <property type="entry name" value="Leucine zipper domain"/>
    <property type="match status" value="1"/>
</dbReference>
<evidence type="ECO:0000256" key="1">
    <source>
        <dbReference type="ARBA" id="ARBA00023015"/>
    </source>
</evidence>
<protein>
    <recommendedName>
        <fullName evidence="6">BZIP domain-containing protein</fullName>
    </recommendedName>
</protein>
<dbReference type="AlphaFoldDB" id="A0A1R3L6X4"/>
<evidence type="ECO:0000256" key="3">
    <source>
        <dbReference type="SAM" id="Coils"/>
    </source>
</evidence>
<evidence type="ECO:0000313" key="8">
    <source>
        <dbReference type="Proteomes" id="UP000243459"/>
    </source>
</evidence>
<evidence type="ECO:0000256" key="5">
    <source>
        <dbReference type="SAM" id="Phobius"/>
    </source>
</evidence>
<accession>A0A1R3L6X4</accession>
<feature type="coiled-coil region" evidence="3">
    <location>
        <begin position="172"/>
        <end position="206"/>
    </location>
</feature>
<dbReference type="CDD" id="cd14704">
    <property type="entry name" value="bZIP_HY5-like"/>
    <property type="match status" value="1"/>
</dbReference>